<gene>
    <name evidence="3" type="ORF">T23_19120</name>
</gene>
<dbReference type="Proteomes" id="UP001432099">
    <property type="component" value="Chromosome"/>
</dbReference>
<dbReference type="PANTHER" id="PTHR36834:SF2">
    <property type="entry name" value="MEMBRANE PROTEIN"/>
    <property type="match status" value="1"/>
</dbReference>
<evidence type="ECO:0000313" key="4">
    <source>
        <dbReference type="Proteomes" id="UP001432099"/>
    </source>
</evidence>
<feature type="domain" description="VanZ-like" evidence="2">
    <location>
        <begin position="39"/>
        <end position="176"/>
    </location>
</feature>
<dbReference type="Pfam" id="PF04892">
    <property type="entry name" value="VanZ"/>
    <property type="match status" value="1"/>
</dbReference>
<dbReference type="InterPro" id="IPR053150">
    <property type="entry name" value="Teicoplanin_resist-assoc"/>
</dbReference>
<protein>
    <recommendedName>
        <fullName evidence="2">VanZ-like domain-containing protein</fullName>
    </recommendedName>
</protein>
<keyword evidence="1" id="KW-0812">Transmembrane</keyword>
<keyword evidence="4" id="KW-1185">Reference proteome</keyword>
<feature type="transmembrane region" description="Helical" evidence="1">
    <location>
        <begin position="91"/>
        <end position="113"/>
    </location>
</feature>
<dbReference type="RefSeq" id="WP_161832385.1">
    <property type="nucleotide sequence ID" value="NZ_AP028127.1"/>
</dbReference>
<reference evidence="3" key="1">
    <citation type="journal article" date="2024" name="Int. J. Syst. Evol. Microbiol.">
        <title>Turicibacter faecis sp. nov., isolated from faeces of heart failure mouse model.</title>
        <authorList>
            <person name="Imamura Y."/>
            <person name="Motooka D."/>
            <person name="Nakajima Y."/>
            <person name="Ito S."/>
            <person name="Kitakaze M."/>
            <person name="Iida T."/>
            <person name="Nakamura S."/>
        </authorList>
    </citation>
    <scope>NUCLEOTIDE SEQUENCE</scope>
    <source>
        <strain evidence="3">TC023</strain>
    </source>
</reference>
<organism evidence="3 4">
    <name type="scientific">Turicibacter faecis</name>
    <dbReference type="NCBI Taxonomy" id="2963365"/>
    <lineage>
        <taxon>Bacteria</taxon>
        <taxon>Bacillati</taxon>
        <taxon>Bacillota</taxon>
        <taxon>Erysipelotrichia</taxon>
        <taxon>Erysipelotrichales</taxon>
        <taxon>Turicibacteraceae</taxon>
        <taxon>Turicibacter</taxon>
    </lineage>
</organism>
<dbReference type="InterPro" id="IPR006976">
    <property type="entry name" value="VanZ-like"/>
</dbReference>
<sequence>MVTAFFPTIILLIGYLFFLVMTKKYKSYSRQKLTRLTLFVCYVIALIGIVFFPFPIQRELIEDSIRYGMEQYHNFIPFSTLLRSFNEMGDIGILSLMHLFLNVLLFIPLGFLVPIIWSKKMSVQSVVWCGFFTSLCVEAVQFLLSLSLGYVYRSADVDDLILNTLGTFMGYLLFKFTYYKKRNRSCL</sequence>
<keyword evidence="1" id="KW-1133">Transmembrane helix</keyword>
<feature type="transmembrane region" description="Helical" evidence="1">
    <location>
        <begin position="160"/>
        <end position="178"/>
    </location>
</feature>
<feature type="transmembrane region" description="Helical" evidence="1">
    <location>
        <begin position="33"/>
        <end position="54"/>
    </location>
</feature>
<accession>A0ABM8IKM6</accession>
<proteinExistence type="predicted"/>
<feature type="transmembrane region" description="Helical" evidence="1">
    <location>
        <begin position="125"/>
        <end position="148"/>
    </location>
</feature>
<name>A0ABM8IKM6_9FIRM</name>
<feature type="transmembrane region" description="Helical" evidence="1">
    <location>
        <begin position="6"/>
        <end position="21"/>
    </location>
</feature>
<evidence type="ECO:0000259" key="2">
    <source>
        <dbReference type="Pfam" id="PF04892"/>
    </source>
</evidence>
<evidence type="ECO:0000256" key="1">
    <source>
        <dbReference type="SAM" id="Phobius"/>
    </source>
</evidence>
<keyword evidence="1" id="KW-0472">Membrane</keyword>
<evidence type="ECO:0000313" key="3">
    <source>
        <dbReference type="EMBL" id="BEH91810.1"/>
    </source>
</evidence>
<dbReference type="PANTHER" id="PTHR36834">
    <property type="entry name" value="MEMBRANE PROTEIN-RELATED"/>
    <property type="match status" value="1"/>
</dbReference>
<dbReference type="EMBL" id="AP028127">
    <property type="protein sequence ID" value="BEH91810.1"/>
    <property type="molecule type" value="Genomic_DNA"/>
</dbReference>